<sequence length="128" mass="14639">MKFYLLMIAIFTLTACSSNKDSNSISLSEEANTTQQKHSEYYESATDSEIQTADTPTDYSEYLELSSQDIFQPEDYTGYVITDNPGTRVFIFSQDGTQTYKVIFVKNEQRLKVIDLINNELIMDNSIN</sequence>
<proteinExistence type="predicted"/>
<organism evidence="2 3">
    <name type="scientific">Candidatus Jeotgalibaca merdavium</name>
    <dbReference type="NCBI Taxonomy" id="2838627"/>
    <lineage>
        <taxon>Bacteria</taxon>
        <taxon>Bacillati</taxon>
        <taxon>Bacillota</taxon>
        <taxon>Bacilli</taxon>
        <taxon>Lactobacillales</taxon>
        <taxon>Carnobacteriaceae</taxon>
        <taxon>Jeotgalibaca</taxon>
    </lineage>
</organism>
<gene>
    <name evidence="2" type="ORF">H9948_04565</name>
</gene>
<reference evidence="2" key="1">
    <citation type="journal article" date="2021" name="PeerJ">
        <title>Extensive microbial diversity within the chicken gut microbiome revealed by metagenomics and culture.</title>
        <authorList>
            <person name="Gilroy R."/>
            <person name="Ravi A."/>
            <person name="Getino M."/>
            <person name="Pursley I."/>
            <person name="Horton D.L."/>
            <person name="Alikhan N.F."/>
            <person name="Baker D."/>
            <person name="Gharbi K."/>
            <person name="Hall N."/>
            <person name="Watson M."/>
            <person name="Adriaenssens E.M."/>
            <person name="Foster-Nyarko E."/>
            <person name="Jarju S."/>
            <person name="Secka A."/>
            <person name="Antonio M."/>
            <person name="Oren A."/>
            <person name="Chaudhuri R.R."/>
            <person name="La Ragione R."/>
            <person name="Hildebrand F."/>
            <person name="Pallen M.J."/>
        </authorList>
    </citation>
    <scope>NUCLEOTIDE SEQUENCE</scope>
    <source>
        <strain evidence="2">CHK171-505</strain>
    </source>
</reference>
<accession>A0A9D2KYG7</accession>
<reference evidence="2" key="2">
    <citation type="submission" date="2021-04" db="EMBL/GenBank/DDBJ databases">
        <authorList>
            <person name="Gilroy R."/>
        </authorList>
    </citation>
    <scope>NUCLEOTIDE SEQUENCE</scope>
    <source>
        <strain evidence="2">CHK171-505</strain>
    </source>
</reference>
<evidence type="ECO:0000313" key="3">
    <source>
        <dbReference type="Proteomes" id="UP000886856"/>
    </source>
</evidence>
<dbReference type="AlphaFoldDB" id="A0A9D2KYG7"/>
<feature type="region of interest" description="Disordered" evidence="1">
    <location>
        <begin position="27"/>
        <end position="53"/>
    </location>
</feature>
<dbReference type="PROSITE" id="PS51257">
    <property type="entry name" value="PROKAR_LIPOPROTEIN"/>
    <property type="match status" value="1"/>
</dbReference>
<dbReference type="EMBL" id="DWYW01000098">
    <property type="protein sequence ID" value="HJA90046.1"/>
    <property type="molecule type" value="Genomic_DNA"/>
</dbReference>
<comment type="caution">
    <text evidence="2">The sequence shown here is derived from an EMBL/GenBank/DDBJ whole genome shotgun (WGS) entry which is preliminary data.</text>
</comment>
<evidence type="ECO:0000313" key="2">
    <source>
        <dbReference type="EMBL" id="HJA90046.1"/>
    </source>
</evidence>
<name>A0A9D2KYG7_9LACT</name>
<protein>
    <submittedName>
        <fullName evidence="2">Uncharacterized protein</fullName>
    </submittedName>
</protein>
<dbReference type="Proteomes" id="UP000886856">
    <property type="component" value="Unassembled WGS sequence"/>
</dbReference>
<evidence type="ECO:0000256" key="1">
    <source>
        <dbReference type="SAM" id="MobiDB-lite"/>
    </source>
</evidence>